<dbReference type="OrthoDB" id="16851at2759"/>
<dbReference type="eggNOG" id="ENOG502S7FA">
    <property type="taxonomic scope" value="Eukaryota"/>
</dbReference>
<evidence type="ECO:0000313" key="3">
    <source>
        <dbReference type="Proteomes" id="UP000006671"/>
    </source>
</evidence>
<evidence type="ECO:0000313" key="2">
    <source>
        <dbReference type="EMBL" id="EFC40849.1"/>
    </source>
</evidence>
<evidence type="ECO:0000256" key="1">
    <source>
        <dbReference type="SAM" id="MobiDB-lite"/>
    </source>
</evidence>
<dbReference type="InParanoid" id="D2VQC6"/>
<dbReference type="VEuPathDB" id="AmoebaDB:NAEGRDRAFT_51428"/>
<dbReference type="OMA" id="KKGKHYM"/>
<dbReference type="AlphaFoldDB" id="D2VQC6"/>
<organism evidence="3">
    <name type="scientific">Naegleria gruberi</name>
    <name type="common">Amoeba</name>
    <dbReference type="NCBI Taxonomy" id="5762"/>
    <lineage>
        <taxon>Eukaryota</taxon>
        <taxon>Discoba</taxon>
        <taxon>Heterolobosea</taxon>
        <taxon>Tetramitia</taxon>
        <taxon>Eutetramitia</taxon>
        <taxon>Vahlkampfiidae</taxon>
        <taxon>Naegleria</taxon>
    </lineage>
</organism>
<dbReference type="STRING" id="5762.D2VQC6"/>
<dbReference type="RefSeq" id="XP_002673593.1">
    <property type="nucleotide sequence ID" value="XM_002673547.1"/>
</dbReference>
<feature type="region of interest" description="Disordered" evidence="1">
    <location>
        <begin position="1"/>
        <end position="27"/>
    </location>
</feature>
<dbReference type="GeneID" id="8859263"/>
<dbReference type="EMBL" id="GG738889">
    <property type="protein sequence ID" value="EFC40849.1"/>
    <property type="molecule type" value="Genomic_DNA"/>
</dbReference>
<dbReference type="Proteomes" id="UP000006671">
    <property type="component" value="Unassembled WGS sequence"/>
</dbReference>
<name>D2VQC6_NAEGR</name>
<reference evidence="2 3" key="1">
    <citation type="journal article" date="2010" name="Cell">
        <title>The genome of Naegleria gruberi illuminates early eukaryotic versatility.</title>
        <authorList>
            <person name="Fritz-Laylin L.K."/>
            <person name="Prochnik S.E."/>
            <person name="Ginger M.L."/>
            <person name="Dacks J.B."/>
            <person name="Carpenter M.L."/>
            <person name="Field M.C."/>
            <person name="Kuo A."/>
            <person name="Paredez A."/>
            <person name="Chapman J."/>
            <person name="Pham J."/>
            <person name="Shu S."/>
            <person name="Neupane R."/>
            <person name="Cipriano M."/>
            <person name="Mancuso J."/>
            <person name="Tu H."/>
            <person name="Salamov A."/>
            <person name="Lindquist E."/>
            <person name="Shapiro H."/>
            <person name="Lucas S."/>
            <person name="Grigoriev I.V."/>
            <person name="Cande W.Z."/>
            <person name="Fulton C."/>
            <person name="Rokhsar D.S."/>
            <person name="Dawson S.C."/>
        </authorList>
    </citation>
    <scope>NUCLEOTIDE SEQUENCE [LARGE SCALE GENOMIC DNA]</scope>
    <source>
        <strain evidence="2 3">NEG-M</strain>
    </source>
</reference>
<accession>D2VQC6</accession>
<feature type="compositionally biased region" description="Low complexity" evidence="1">
    <location>
        <begin position="11"/>
        <end position="24"/>
    </location>
</feature>
<protein>
    <submittedName>
        <fullName evidence="2">Predicted protein</fullName>
    </submittedName>
</protein>
<dbReference type="KEGG" id="ngr:NAEGRDRAFT_51428"/>
<keyword evidence="3" id="KW-1185">Reference proteome</keyword>
<proteinExistence type="predicted"/>
<gene>
    <name evidence="2" type="ORF">NAEGRDRAFT_51428</name>
</gene>
<sequence>MSKRKQEEISTTDSATSEVTSSSSDTKKVKIDENAIITKLKELDSCKSFKTIKEFEDTFVSISDYLFNNTELVVKDKTYRLAELEYYFTCPPVHNDPFSHCHDLQATRGEWYFHQSLAKTNDNNYKGGSYKGLDISIGSAGFKGGILIRSLLKSDNKTLVEGPSKCVDEIIGAYDCDNIQEFVTKCFKGQKHFQALSTSSAFYLKPIDTPYSDTMVKSARVGLTLKQKTQQKERVEYIFKPYRHCLKAKDIKKGKHLMTIILYRDLMKAGESGVVKKVETATGSSGLSKYFDTYEEQTDSAFADVDSIDISKLGDYSKDFTTKQIYELGGILRNIF</sequence>